<reference evidence="2" key="1">
    <citation type="submission" date="2021-02" db="EMBL/GenBank/DDBJ databases">
        <authorList>
            <person name="Nowell W R."/>
        </authorList>
    </citation>
    <scope>NUCLEOTIDE SEQUENCE</scope>
</reference>
<dbReference type="EMBL" id="CAJOBG010072557">
    <property type="protein sequence ID" value="CAF4600226.1"/>
    <property type="molecule type" value="Genomic_DNA"/>
</dbReference>
<gene>
    <name evidence="2" type="ORF">OVN521_LOCUS45138</name>
</gene>
<protein>
    <submittedName>
        <fullName evidence="2">Uncharacterized protein</fullName>
    </submittedName>
</protein>
<comment type="caution">
    <text evidence="2">The sequence shown here is derived from an EMBL/GenBank/DDBJ whole genome shotgun (WGS) entry which is preliminary data.</text>
</comment>
<organism evidence="2 3">
    <name type="scientific">Rotaria magnacalcarata</name>
    <dbReference type="NCBI Taxonomy" id="392030"/>
    <lineage>
        <taxon>Eukaryota</taxon>
        <taxon>Metazoa</taxon>
        <taxon>Spiralia</taxon>
        <taxon>Gnathifera</taxon>
        <taxon>Rotifera</taxon>
        <taxon>Eurotatoria</taxon>
        <taxon>Bdelloidea</taxon>
        <taxon>Philodinida</taxon>
        <taxon>Philodinidae</taxon>
        <taxon>Rotaria</taxon>
    </lineage>
</organism>
<evidence type="ECO:0000313" key="3">
    <source>
        <dbReference type="Proteomes" id="UP000663866"/>
    </source>
</evidence>
<dbReference type="AlphaFoldDB" id="A0A821C5E9"/>
<evidence type="ECO:0000313" key="2">
    <source>
        <dbReference type="EMBL" id="CAF4600226.1"/>
    </source>
</evidence>
<sequence>TNSVRILIKEKNIDIYAEQQHQQQKHQVILNVSPNASPTFTAEVNSLTTSQTKTTTSSNDNLDSNSNTSLDTN</sequence>
<evidence type="ECO:0000256" key="1">
    <source>
        <dbReference type="SAM" id="MobiDB-lite"/>
    </source>
</evidence>
<accession>A0A821C5E9</accession>
<feature type="non-terminal residue" evidence="2">
    <location>
        <position position="1"/>
    </location>
</feature>
<keyword evidence="3" id="KW-1185">Reference proteome</keyword>
<feature type="region of interest" description="Disordered" evidence="1">
    <location>
        <begin position="46"/>
        <end position="73"/>
    </location>
</feature>
<proteinExistence type="predicted"/>
<feature type="non-terminal residue" evidence="2">
    <location>
        <position position="73"/>
    </location>
</feature>
<dbReference type="Proteomes" id="UP000663866">
    <property type="component" value="Unassembled WGS sequence"/>
</dbReference>
<name>A0A821C5E9_9BILA</name>